<keyword evidence="1" id="KW-1133">Transmembrane helix</keyword>
<name>A0A928Q3Q6_9FIRM</name>
<evidence type="ECO:0000313" key="3">
    <source>
        <dbReference type="Proteomes" id="UP000754750"/>
    </source>
</evidence>
<dbReference type="Proteomes" id="UP000754750">
    <property type="component" value="Unassembled WGS sequence"/>
</dbReference>
<keyword evidence="1" id="KW-0472">Membrane</keyword>
<accession>A0A928Q3Q6</accession>
<proteinExistence type="predicted"/>
<sequence length="84" mass="9708">MKKIRLFYYIKLYIILFLAILLLGSIESAPGHPIIFGIIVLTFFCCIKYLWPSMLQDEQRMKQTRLKLHGSADSEATQSNERAA</sequence>
<reference evidence="2" key="1">
    <citation type="submission" date="2019-04" db="EMBL/GenBank/DDBJ databases">
        <title>Evolution of Biomass-Degrading Anaerobic Consortia Revealed by Metagenomics.</title>
        <authorList>
            <person name="Peng X."/>
        </authorList>
    </citation>
    <scope>NUCLEOTIDE SEQUENCE</scope>
    <source>
        <strain evidence="2">SIG551</strain>
    </source>
</reference>
<dbReference type="EMBL" id="SVNY01000006">
    <property type="protein sequence ID" value="MBE6834238.1"/>
    <property type="molecule type" value="Genomic_DNA"/>
</dbReference>
<gene>
    <name evidence="2" type="ORF">E7512_11800</name>
</gene>
<dbReference type="RefSeq" id="WP_326840752.1">
    <property type="nucleotide sequence ID" value="NZ_SVNY01000006.1"/>
</dbReference>
<feature type="transmembrane region" description="Helical" evidence="1">
    <location>
        <begin position="7"/>
        <end position="26"/>
    </location>
</feature>
<comment type="caution">
    <text evidence="2">The sequence shown here is derived from an EMBL/GenBank/DDBJ whole genome shotgun (WGS) entry which is preliminary data.</text>
</comment>
<feature type="transmembrane region" description="Helical" evidence="1">
    <location>
        <begin position="32"/>
        <end position="51"/>
    </location>
</feature>
<dbReference type="AlphaFoldDB" id="A0A928Q3Q6"/>
<evidence type="ECO:0000313" key="2">
    <source>
        <dbReference type="EMBL" id="MBE6834238.1"/>
    </source>
</evidence>
<evidence type="ECO:0000256" key="1">
    <source>
        <dbReference type="SAM" id="Phobius"/>
    </source>
</evidence>
<keyword evidence="1" id="KW-0812">Transmembrane</keyword>
<protein>
    <submittedName>
        <fullName evidence="2">Uncharacterized protein</fullName>
    </submittedName>
</protein>
<organism evidence="2 3">
    <name type="scientific">Faecalispora sporosphaeroides</name>
    <dbReference type="NCBI Taxonomy" id="1549"/>
    <lineage>
        <taxon>Bacteria</taxon>
        <taxon>Bacillati</taxon>
        <taxon>Bacillota</taxon>
        <taxon>Clostridia</taxon>
        <taxon>Eubacteriales</taxon>
        <taxon>Oscillospiraceae</taxon>
        <taxon>Faecalispora</taxon>
    </lineage>
</organism>